<reference evidence="2 3" key="1">
    <citation type="submission" date="2024-02" db="EMBL/GenBank/DDBJ databases">
        <title>First draft genome assembly of two strains of Seiridium cardinale.</title>
        <authorList>
            <person name="Emiliani G."/>
            <person name="Scali E."/>
        </authorList>
    </citation>
    <scope>NUCLEOTIDE SEQUENCE [LARGE SCALE GENOMIC DNA]</scope>
    <source>
        <strain evidence="2 3">BM-138-000479</strain>
    </source>
</reference>
<dbReference type="EMBL" id="JARVKM010000007">
    <property type="protein sequence ID" value="KAK9780206.1"/>
    <property type="molecule type" value="Genomic_DNA"/>
</dbReference>
<proteinExistence type="predicted"/>
<sequence>MDSSGAPPKDGLQPAETEQRYEFCVLLDVSAWTGKPNKRPLTCPKCEAQLDLHGHAVAASTRPPQLQSQHAPRKGNISSSKMNVGAQKDDGDGDDGGVDDLDRPNDDIDTD</sequence>
<accession>A0ABR2Y2T7</accession>
<gene>
    <name evidence="2" type="ORF">SCAR479_02843</name>
</gene>
<evidence type="ECO:0000313" key="3">
    <source>
        <dbReference type="Proteomes" id="UP001465668"/>
    </source>
</evidence>
<keyword evidence="3" id="KW-1185">Reference proteome</keyword>
<name>A0ABR2Y2T7_9PEZI</name>
<organism evidence="2 3">
    <name type="scientific">Seiridium cardinale</name>
    <dbReference type="NCBI Taxonomy" id="138064"/>
    <lineage>
        <taxon>Eukaryota</taxon>
        <taxon>Fungi</taxon>
        <taxon>Dikarya</taxon>
        <taxon>Ascomycota</taxon>
        <taxon>Pezizomycotina</taxon>
        <taxon>Sordariomycetes</taxon>
        <taxon>Xylariomycetidae</taxon>
        <taxon>Amphisphaeriales</taxon>
        <taxon>Sporocadaceae</taxon>
        <taxon>Seiridium</taxon>
    </lineage>
</organism>
<evidence type="ECO:0000256" key="1">
    <source>
        <dbReference type="SAM" id="MobiDB-lite"/>
    </source>
</evidence>
<feature type="compositionally biased region" description="Polar residues" evidence="1">
    <location>
        <begin position="62"/>
        <end position="82"/>
    </location>
</feature>
<comment type="caution">
    <text evidence="2">The sequence shown here is derived from an EMBL/GenBank/DDBJ whole genome shotgun (WGS) entry which is preliminary data.</text>
</comment>
<evidence type="ECO:0000313" key="2">
    <source>
        <dbReference type="EMBL" id="KAK9780206.1"/>
    </source>
</evidence>
<feature type="compositionally biased region" description="Basic and acidic residues" evidence="1">
    <location>
        <begin position="100"/>
        <end position="111"/>
    </location>
</feature>
<protein>
    <submittedName>
        <fullName evidence="2">Uncharacterized protein</fullName>
    </submittedName>
</protein>
<feature type="region of interest" description="Disordered" evidence="1">
    <location>
        <begin position="56"/>
        <end position="111"/>
    </location>
</feature>
<dbReference type="Proteomes" id="UP001465668">
    <property type="component" value="Unassembled WGS sequence"/>
</dbReference>